<organism evidence="2 3">
    <name type="scientific">Callosobruchus maculatus</name>
    <name type="common">Southern cowpea weevil</name>
    <name type="synonym">Pulse bruchid</name>
    <dbReference type="NCBI Taxonomy" id="64391"/>
    <lineage>
        <taxon>Eukaryota</taxon>
        <taxon>Metazoa</taxon>
        <taxon>Ecdysozoa</taxon>
        <taxon>Arthropoda</taxon>
        <taxon>Hexapoda</taxon>
        <taxon>Insecta</taxon>
        <taxon>Pterygota</taxon>
        <taxon>Neoptera</taxon>
        <taxon>Endopterygota</taxon>
        <taxon>Coleoptera</taxon>
        <taxon>Polyphaga</taxon>
        <taxon>Cucujiformia</taxon>
        <taxon>Chrysomeloidea</taxon>
        <taxon>Chrysomelidae</taxon>
        <taxon>Bruchinae</taxon>
        <taxon>Bruchini</taxon>
        <taxon>Callosobruchus</taxon>
    </lineage>
</organism>
<feature type="non-terminal residue" evidence="2">
    <location>
        <position position="42"/>
    </location>
</feature>
<evidence type="ECO:0000256" key="1">
    <source>
        <dbReference type="SAM" id="MobiDB-lite"/>
    </source>
</evidence>
<reference evidence="2 3" key="1">
    <citation type="submission" date="2019-01" db="EMBL/GenBank/DDBJ databases">
        <authorList>
            <person name="Sayadi A."/>
        </authorList>
    </citation>
    <scope>NUCLEOTIDE SEQUENCE [LARGE SCALE GENOMIC DNA]</scope>
</reference>
<evidence type="ECO:0000313" key="3">
    <source>
        <dbReference type="Proteomes" id="UP000410492"/>
    </source>
</evidence>
<keyword evidence="3" id="KW-1185">Reference proteome</keyword>
<name>A0A653CHG4_CALMS</name>
<dbReference type="EMBL" id="CAACVG010007861">
    <property type="protein sequence ID" value="VEN47375.1"/>
    <property type="molecule type" value="Genomic_DNA"/>
</dbReference>
<gene>
    <name evidence="2" type="ORF">CALMAC_LOCUS9165</name>
</gene>
<dbReference type="Proteomes" id="UP000410492">
    <property type="component" value="Unassembled WGS sequence"/>
</dbReference>
<accession>A0A653CHG4</accession>
<evidence type="ECO:0000313" key="2">
    <source>
        <dbReference type="EMBL" id="VEN47375.1"/>
    </source>
</evidence>
<sequence>MRQPHVWRLVLSKSNSHHVMSADAAACPQPQPQQHNMRQEAT</sequence>
<proteinExistence type="predicted"/>
<feature type="region of interest" description="Disordered" evidence="1">
    <location>
        <begin position="17"/>
        <end position="42"/>
    </location>
</feature>
<dbReference type="AlphaFoldDB" id="A0A653CHG4"/>
<feature type="compositionally biased region" description="Low complexity" evidence="1">
    <location>
        <begin position="22"/>
        <end position="34"/>
    </location>
</feature>
<protein>
    <submittedName>
        <fullName evidence="2">Uncharacterized protein</fullName>
    </submittedName>
</protein>